<feature type="compositionally biased region" description="Polar residues" evidence="12">
    <location>
        <begin position="436"/>
        <end position="477"/>
    </location>
</feature>
<dbReference type="InterPro" id="IPR022754">
    <property type="entry name" value="DNA_pol_III_gamma-3"/>
</dbReference>
<comment type="subunit">
    <text evidence="11">DNA polymerase III contains a core (composed of alpha, epsilon and theta chains) that associates with a tau subunit. This core dimerizes to form the POLIII' complex. PolIII' associates with the gamma complex (composed of gamma, delta, delta', psi and chi chains) and with the beta chain to form the complete DNA polymerase III complex.</text>
</comment>
<dbReference type="InterPro" id="IPR012763">
    <property type="entry name" value="DNA_pol_III_sug/sutau_N"/>
</dbReference>
<feature type="region of interest" description="Disordered" evidence="12">
    <location>
        <begin position="375"/>
        <end position="478"/>
    </location>
</feature>
<proteinExistence type="inferred from homology"/>
<dbReference type="Pfam" id="PF12169">
    <property type="entry name" value="DNA_pol3_gamma3"/>
    <property type="match status" value="1"/>
</dbReference>
<evidence type="ECO:0000313" key="14">
    <source>
        <dbReference type="EMBL" id="MDR6238214.1"/>
    </source>
</evidence>
<accession>A0AAE3XLK7</accession>
<keyword evidence="7" id="KW-0862">Zinc</keyword>
<organism evidence="14 15">
    <name type="scientific">Aureibacter tunicatorum</name>
    <dbReference type="NCBI Taxonomy" id="866807"/>
    <lineage>
        <taxon>Bacteria</taxon>
        <taxon>Pseudomonadati</taxon>
        <taxon>Bacteroidota</taxon>
        <taxon>Cytophagia</taxon>
        <taxon>Cytophagales</taxon>
        <taxon>Persicobacteraceae</taxon>
        <taxon>Aureibacter</taxon>
    </lineage>
</organism>
<keyword evidence="6 11" id="KW-0547">Nucleotide-binding</keyword>
<dbReference type="Gene3D" id="1.20.272.10">
    <property type="match status" value="1"/>
</dbReference>
<dbReference type="RefSeq" id="WP_309937685.1">
    <property type="nucleotide sequence ID" value="NZ_AP025305.1"/>
</dbReference>
<dbReference type="FunFam" id="3.40.50.300:FF:000014">
    <property type="entry name" value="DNA polymerase III subunit gamma/tau"/>
    <property type="match status" value="1"/>
</dbReference>
<evidence type="ECO:0000256" key="5">
    <source>
        <dbReference type="ARBA" id="ARBA00022723"/>
    </source>
</evidence>
<dbReference type="InterPro" id="IPR003593">
    <property type="entry name" value="AAA+_ATPase"/>
</dbReference>
<dbReference type="InterPro" id="IPR005790">
    <property type="entry name" value="DNA_polIII_delta"/>
</dbReference>
<comment type="catalytic activity">
    <reaction evidence="10 11">
        <text>DNA(n) + a 2'-deoxyribonucleoside 5'-triphosphate = DNA(n+1) + diphosphate</text>
        <dbReference type="Rhea" id="RHEA:22508"/>
        <dbReference type="Rhea" id="RHEA-COMP:17339"/>
        <dbReference type="Rhea" id="RHEA-COMP:17340"/>
        <dbReference type="ChEBI" id="CHEBI:33019"/>
        <dbReference type="ChEBI" id="CHEBI:61560"/>
        <dbReference type="ChEBI" id="CHEBI:173112"/>
        <dbReference type="EC" id="2.7.7.7"/>
    </reaction>
</comment>
<dbReference type="NCBIfam" id="NF004046">
    <property type="entry name" value="PRK05563.1"/>
    <property type="match status" value="1"/>
</dbReference>
<keyword evidence="15" id="KW-1185">Reference proteome</keyword>
<protein>
    <recommendedName>
        <fullName evidence="11">DNA polymerase III subunit gamma/tau</fullName>
        <ecNumber evidence="11">2.7.7.7</ecNumber>
    </recommendedName>
</protein>
<comment type="similarity">
    <text evidence="1 11">Belongs to the DnaX/STICHEL family.</text>
</comment>
<dbReference type="InterPro" id="IPR008921">
    <property type="entry name" value="DNA_pol3_clamp-load_cplx_C"/>
</dbReference>
<dbReference type="PRINTS" id="PR00300">
    <property type="entry name" value="CLPPROTEASEA"/>
</dbReference>
<dbReference type="InterPro" id="IPR045085">
    <property type="entry name" value="HLD_clamp_pol_III_gamma_tau"/>
</dbReference>
<dbReference type="Proteomes" id="UP001185092">
    <property type="component" value="Unassembled WGS sequence"/>
</dbReference>
<name>A0AAE3XLK7_9BACT</name>
<dbReference type="NCBIfam" id="NF011531">
    <property type="entry name" value="PRK14971.1"/>
    <property type="match status" value="1"/>
</dbReference>
<feature type="compositionally biased region" description="Low complexity" evidence="12">
    <location>
        <begin position="386"/>
        <end position="397"/>
    </location>
</feature>
<keyword evidence="9 11" id="KW-0239">DNA-directed DNA polymerase</keyword>
<dbReference type="PANTHER" id="PTHR11669:SF0">
    <property type="entry name" value="PROTEIN STICHEL-LIKE 2"/>
    <property type="match status" value="1"/>
</dbReference>
<dbReference type="EMBL" id="JAVDQD010000001">
    <property type="protein sequence ID" value="MDR6238214.1"/>
    <property type="molecule type" value="Genomic_DNA"/>
</dbReference>
<dbReference type="GO" id="GO:0046872">
    <property type="term" value="F:metal ion binding"/>
    <property type="evidence" value="ECO:0007669"/>
    <property type="project" value="UniProtKB-KW"/>
</dbReference>
<dbReference type="Gene3D" id="3.40.50.300">
    <property type="entry name" value="P-loop containing nucleotide triphosphate hydrolases"/>
    <property type="match status" value="1"/>
</dbReference>
<dbReference type="FunFam" id="1.10.8.60:FF:000013">
    <property type="entry name" value="DNA polymerase III subunit gamma/tau"/>
    <property type="match status" value="1"/>
</dbReference>
<comment type="function">
    <text evidence="11">DNA polymerase III is a complex, multichain enzyme responsible for most of the replicative synthesis in bacteria. This DNA polymerase also exhibits 3' to 5' exonuclease activity.</text>
</comment>
<dbReference type="Pfam" id="PF13177">
    <property type="entry name" value="DNA_pol3_delta2"/>
    <property type="match status" value="1"/>
</dbReference>
<keyword evidence="8 11" id="KW-0067">ATP-binding</keyword>
<keyword evidence="2 11" id="KW-0808">Transferase</keyword>
<keyword evidence="5" id="KW-0479">Metal-binding</keyword>
<dbReference type="GO" id="GO:0009360">
    <property type="term" value="C:DNA polymerase III complex"/>
    <property type="evidence" value="ECO:0007669"/>
    <property type="project" value="InterPro"/>
</dbReference>
<gene>
    <name evidence="11" type="primary">dnaX</name>
    <name evidence="14" type="ORF">HNQ88_001190</name>
</gene>
<dbReference type="InterPro" id="IPR050238">
    <property type="entry name" value="DNA_Rep/Repair_Clamp_Loader"/>
</dbReference>
<evidence type="ECO:0000259" key="13">
    <source>
        <dbReference type="SMART" id="SM00382"/>
    </source>
</evidence>
<evidence type="ECO:0000256" key="1">
    <source>
        <dbReference type="ARBA" id="ARBA00006360"/>
    </source>
</evidence>
<dbReference type="NCBIfam" id="TIGR01128">
    <property type="entry name" value="holA"/>
    <property type="match status" value="1"/>
</dbReference>
<dbReference type="InterPro" id="IPR027417">
    <property type="entry name" value="P-loop_NTPase"/>
</dbReference>
<dbReference type="SUPFAM" id="SSF52540">
    <property type="entry name" value="P-loop containing nucleoside triphosphate hydrolases"/>
    <property type="match status" value="1"/>
</dbReference>
<evidence type="ECO:0000256" key="12">
    <source>
        <dbReference type="SAM" id="MobiDB-lite"/>
    </source>
</evidence>
<evidence type="ECO:0000256" key="9">
    <source>
        <dbReference type="ARBA" id="ARBA00022932"/>
    </source>
</evidence>
<dbReference type="Gene3D" id="1.10.8.60">
    <property type="match status" value="1"/>
</dbReference>
<evidence type="ECO:0000256" key="6">
    <source>
        <dbReference type="ARBA" id="ARBA00022741"/>
    </source>
</evidence>
<dbReference type="Pfam" id="PF22608">
    <property type="entry name" value="DNAX_ATPase_lid"/>
    <property type="match status" value="1"/>
</dbReference>
<dbReference type="CDD" id="cd00009">
    <property type="entry name" value="AAA"/>
    <property type="match status" value="1"/>
</dbReference>
<evidence type="ECO:0000256" key="3">
    <source>
        <dbReference type="ARBA" id="ARBA00022695"/>
    </source>
</evidence>
<dbReference type="SUPFAM" id="SSF48019">
    <property type="entry name" value="post-AAA+ oligomerization domain-like"/>
    <property type="match status" value="1"/>
</dbReference>
<comment type="caution">
    <text evidence="14">The sequence shown here is derived from an EMBL/GenBank/DDBJ whole genome shotgun (WGS) entry which is preliminary data.</text>
</comment>
<evidence type="ECO:0000256" key="8">
    <source>
        <dbReference type="ARBA" id="ARBA00022840"/>
    </source>
</evidence>
<evidence type="ECO:0000256" key="10">
    <source>
        <dbReference type="ARBA" id="ARBA00049244"/>
    </source>
</evidence>
<evidence type="ECO:0000256" key="4">
    <source>
        <dbReference type="ARBA" id="ARBA00022705"/>
    </source>
</evidence>
<dbReference type="InterPro" id="IPR001270">
    <property type="entry name" value="ClpA/B"/>
</dbReference>
<keyword evidence="4 11" id="KW-0235">DNA replication</keyword>
<reference evidence="14" key="1">
    <citation type="submission" date="2023-07" db="EMBL/GenBank/DDBJ databases">
        <title>Genomic Encyclopedia of Type Strains, Phase IV (KMG-IV): sequencing the most valuable type-strain genomes for metagenomic binning, comparative biology and taxonomic classification.</title>
        <authorList>
            <person name="Goeker M."/>
        </authorList>
    </citation>
    <scope>NUCLEOTIDE SEQUENCE</scope>
    <source>
        <strain evidence="14">DSM 26174</strain>
    </source>
</reference>
<dbReference type="GO" id="GO:0006261">
    <property type="term" value="P:DNA-templated DNA replication"/>
    <property type="evidence" value="ECO:0007669"/>
    <property type="project" value="TreeGrafter"/>
</dbReference>
<evidence type="ECO:0000256" key="11">
    <source>
        <dbReference type="RuleBase" id="RU364063"/>
    </source>
</evidence>
<evidence type="ECO:0000256" key="2">
    <source>
        <dbReference type="ARBA" id="ARBA00022679"/>
    </source>
</evidence>
<keyword evidence="3 11" id="KW-0548">Nucleotidyltransferase</keyword>
<evidence type="ECO:0000313" key="15">
    <source>
        <dbReference type="Proteomes" id="UP001185092"/>
    </source>
</evidence>
<dbReference type="NCBIfam" id="TIGR02397">
    <property type="entry name" value="dnaX_nterm"/>
    <property type="match status" value="1"/>
</dbReference>
<dbReference type="AlphaFoldDB" id="A0AAE3XLK7"/>
<dbReference type="PANTHER" id="PTHR11669">
    <property type="entry name" value="REPLICATION FACTOR C / DNA POLYMERASE III GAMMA-TAU SUBUNIT"/>
    <property type="match status" value="1"/>
</dbReference>
<dbReference type="GO" id="GO:0003887">
    <property type="term" value="F:DNA-directed DNA polymerase activity"/>
    <property type="evidence" value="ECO:0007669"/>
    <property type="project" value="UniProtKB-KW"/>
</dbReference>
<sequence>MENFVVSARKYRPTTFESVVGQQHITTTLKNAIKSNHLAQAFLFCGPRGVGKTTNARILAKTINCTNLTDDVEACNQCDSCKAFNQNASFNVHELDAASNNSVDDIRNLVDQVRYAPQSGKYKVYIIDEVHMLSNQAFNAFLKTLEEPPEYAIFILATTEKHKIIPTILSRCQIFDFNRITVSDIAGHLAKIALKENIEAESDALHLIAQKADGALRDALSIFDLIVTFAGSKITYQDVVQNLHILDYDYYFRQTDSLISENISEALLIFNEILQKGFDGHNFLSGLAEHFRNLLVTKDAKTLQLMDVSETVKQRYLKQSNEASMSFLLSGLNILSKFELNYKNTKNQRLHVEICLMKLAHLNSAIQFGGNASPVEKKKVEPSVEAKTAAKPKAVAKSTEPLRGKTYSQTGNASSLSQTVSRPSDSSLRSTAKLPNLNQLKNKRTNPSSEQSANSGADSGQAPQYQSEQTQKEQPLSQEGLKQAWLAYSQELERSNNKTWLNVMKQPFTLNETTSVLTLELVSTVQLDFFERFRSELLTFLKSKLKNSSLTIQPVISERSQDNSRPYTPQEKLSYLQEHNKHVKKLQTALGLDVNF</sequence>
<dbReference type="GO" id="GO:0003677">
    <property type="term" value="F:DNA binding"/>
    <property type="evidence" value="ECO:0007669"/>
    <property type="project" value="InterPro"/>
</dbReference>
<feature type="compositionally biased region" description="Basic and acidic residues" evidence="12">
    <location>
        <begin position="375"/>
        <end position="384"/>
    </location>
</feature>
<dbReference type="SMART" id="SM00382">
    <property type="entry name" value="AAA"/>
    <property type="match status" value="1"/>
</dbReference>
<evidence type="ECO:0000256" key="7">
    <source>
        <dbReference type="ARBA" id="ARBA00022833"/>
    </source>
</evidence>
<dbReference type="CDD" id="cd18137">
    <property type="entry name" value="HLD_clamp_pol_III_gamma_tau"/>
    <property type="match status" value="1"/>
</dbReference>
<feature type="compositionally biased region" description="Polar residues" evidence="12">
    <location>
        <begin position="406"/>
        <end position="430"/>
    </location>
</feature>
<dbReference type="EC" id="2.7.7.7" evidence="11"/>
<dbReference type="GO" id="GO:0005524">
    <property type="term" value="F:ATP binding"/>
    <property type="evidence" value="ECO:0007669"/>
    <property type="project" value="UniProtKB-KW"/>
</dbReference>
<feature type="domain" description="AAA+ ATPase" evidence="13">
    <location>
        <begin position="38"/>
        <end position="181"/>
    </location>
</feature>